<dbReference type="RefSeq" id="WP_246067961.1">
    <property type="nucleotide sequence ID" value="NZ_JBHTGQ010000002.1"/>
</dbReference>
<gene>
    <name evidence="4" type="ORF">ACFQWB_01000</name>
</gene>
<evidence type="ECO:0000256" key="2">
    <source>
        <dbReference type="ARBA" id="ARBA00022801"/>
    </source>
</evidence>
<dbReference type="InterPro" id="IPR050248">
    <property type="entry name" value="Polysacc_deacetylase_ArnD"/>
</dbReference>
<sequence length="248" mass="28675">MPVSRWKLLALVIGVAALAGFSGKPHDRNYYESRGEVVWEVPMNEKLIALTFDDGPNPKTTPRILELLKRYEAKATFFVIGYRVDQFPNVVKREIAEGHEVANHTYNHVYFNRKAANPDKIASELQQAQQRIEAVTHQTCPWFRPPGGYYNDVVVNTARKNGYTVVLWSWHQDTKDWQSPGVRKIVDKVLKNARNGDIVLFHDHVEGSLQTVEALETILPELRRRGFRMVTVTELMKHKRYNSVQRHQ</sequence>
<organism evidence="4 5">
    <name type="scientific">Paenibacillus thermoaerophilus</name>
    <dbReference type="NCBI Taxonomy" id="1215385"/>
    <lineage>
        <taxon>Bacteria</taxon>
        <taxon>Bacillati</taxon>
        <taxon>Bacillota</taxon>
        <taxon>Bacilli</taxon>
        <taxon>Bacillales</taxon>
        <taxon>Paenibacillaceae</taxon>
        <taxon>Paenibacillus</taxon>
    </lineage>
</organism>
<evidence type="ECO:0000259" key="3">
    <source>
        <dbReference type="PROSITE" id="PS51677"/>
    </source>
</evidence>
<feature type="domain" description="NodB homology" evidence="3">
    <location>
        <begin position="46"/>
        <end position="230"/>
    </location>
</feature>
<evidence type="ECO:0000313" key="4">
    <source>
        <dbReference type="EMBL" id="MFC7748523.1"/>
    </source>
</evidence>
<proteinExistence type="predicted"/>
<evidence type="ECO:0000256" key="1">
    <source>
        <dbReference type="ARBA" id="ARBA00022723"/>
    </source>
</evidence>
<dbReference type="CDD" id="cd10917">
    <property type="entry name" value="CE4_NodB_like_6s_7s"/>
    <property type="match status" value="1"/>
</dbReference>
<name>A0ABW2UZ28_9BACL</name>
<evidence type="ECO:0000313" key="5">
    <source>
        <dbReference type="Proteomes" id="UP001596528"/>
    </source>
</evidence>
<dbReference type="SUPFAM" id="SSF88713">
    <property type="entry name" value="Glycoside hydrolase/deacetylase"/>
    <property type="match status" value="1"/>
</dbReference>
<dbReference type="GO" id="GO:0016787">
    <property type="term" value="F:hydrolase activity"/>
    <property type="evidence" value="ECO:0007669"/>
    <property type="project" value="UniProtKB-KW"/>
</dbReference>
<dbReference type="EMBL" id="JBHTGQ010000002">
    <property type="protein sequence ID" value="MFC7748523.1"/>
    <property type="molecule type" value="Genomic_DNA"/>
</dbReference>
<keyword evidence="5" id="KW-1185">Reference proteome</keyword>
<dbReference type="PANTHER" id="PTHR10587">
    <property type="entry name" value="GLYCOSYL TRANSFERASE-RELATED"/>
    <property type="match status" value="1"/>
</dbReference>
<dbReference type="Gene3D" id="3.20.20.370">
    <property type="entry name" value="Glycoside hydrolase/deacetylase"/>
    <property type="match status" value="1"/>
</dbReference>
<dbReference type="EC" id="3.-.-.-" evidence="4"/>
<keyword evidence="2 4" id="KW-0378">Hydrolase</keyword>
<dbReference type="Proteomes" id="UP001596528">
    <property type="component" value="Unassembled WGS sequence"/>
</dbReference>
<comment type="caution">
    <text evidence="4">The sequence shown here is derived from an EMBL/GenBank/DDBJ whole genome shotgun (WGS) entry which is preliminary data.</text>
</comment>
<accession>A0ABW2UZ28</accession>
<protein>
    <submittedName>
        <fullName evidence="4">Polysaccharide deacetylase family protein</fullName>
        <ecNumber evidence="4">3.-.-.-</ecNumber>
    </submittedName>
</protein>
<dbReference type="PANTHER" id="PTHR10587:SF133">
    <property type="entry name" value="CHITIN DEACETYLASE 1-RELATED"/>
    <property type="match status" value="1"/>
</dbReference>
<dbReference type="InterPro" id="IPR011330">
    <property type="entry name" value="Glyco_hydro/deAcase_b/a-brl"/>
</dbReference>
<dbReference type="Pfam" id="PF01522">
    <property type="entry name" value="Polysacc_deac_1"/>
    <property type="match status" value="1"/>
</dbReference>
<reference evidence="5" key="1">
    <citation type="journal article" date="2019" name="Int. J. Syst. Evol. Microbiol.">
        <title>The Global Catalogue of Microorganisms (GCM) 10K type strain sequencing project: providing services to taxonomists for standard genome sequencing and annotation.</title>
        <authorList>
            <consortium name="The Broad Institute Genomics Platform"/>
            <consortium name="The Broad Institute Genome Sequencing Center for Infectious Disease"/>
            <person name="Wu L."/>
            <person name="Ma J."/>
        </authorList>
    </citation>
    <scope>NUCLEOTIDE SEQUENCE [LARGE SCALE GENOMIC DNA]</scope>
    <source>
        <strain evidence="5">JCM 18657</strain>
    </source>
</reference>
<dbReference type="PROSITE" id="PS51677">
    <property type="entry name" value="NODB"/>
    <property type="match status" value="1"/>
</dbReference>
<keyword evidence="1" id="KW-0479">Metal-binding</keyword>
<dbReference type="InterPro" id="IPR002509">
    <property type="entry name" value="NODB_dom"/>
</dbReference>